<dbReference type="InterPro" id="IPR014729">
    <property type="entry name" value="Rossmann-like_a/b/a_fold"/>
</dbReference>
<name>A0A6B4JHS9_CLOBO</name>
<dbReference type="Gene3D" id="3.40.50.620">
    <property type="entry name" value="HUPs"/>
    <property type="match status" value="1"/>
</dbReference>
<dbReference type="GO" id="GO:0043164">
    <property type="term" value="P:Gram-negative-bacterium-type cell wall biogenesis"/>
    <property type="evidence" value="ECO:0007669"/>
    <property type="project" value="TreeGrafter"/>
</dbReference>
<organism evidence="1 2">
    <name type="scientific">Clostridium botulinum</name>
    <dbReference type="NCBI Taxonomy" id="1491"/>
    <lineage>
        <taxon>Bacteria</taxon>
        <taxon>Bacillati</taxon>
        <taxon>Bacillota</taxon>
        <taxon>Clostridia</taxon>
        <taxon>Eubacteriales</taxon>
        <taxon>Clostridiaceae</taxon>
        <taxon>Clostridium</taxon>
    </lineage>
</organism>
<evidence type="ECO:0000313" key="2">
    <source>
        <dbReference type="Proteomes" id="UP000486903"/>
    </source>
</evidence>
<dbReference type="PANTHER" id="PTHR30336">
    <property type="entry name" value="INNER MEMBRANE PROTEIN, PROBABLE PERMEASE"/>
    <property type="match status" value="1"/>
</dbReference>
<dbReference type="Proteomes" id="UP000486903">
    <property type="component" value="Unassembled WGS sequence"/>
</dbReference>
<dbReference type="RefSeq" id="WP_003372004.1">
    <property type="nucleotide sequence ID" value="NZ_JACBBA010000001.1"/>
</dbReference>
<dbReference type="InterPro" id="IPR003848">
    <property type="entry name" value="DUF218"/>
</dbReference>
<dbReference type="CDD" id="cd06259">
    <property type="entry name" value="YdcF-like"/>
    <property type="match status" value="1"/>
</dbReference>
<accession>A0A6B4JHS9</accession>
<sequence>MVLLLSLTAITFLIFLISYLKDSRKLINGFLFNIFLFSAMITTVDIAFETQNRFLILLFLVFFIIMFIVFAFGIYALIVGLFINAKVVIKRESRTPANLLTFFLAIALILYLIWSFAISSWNFPEEVKVLLGGINFILLYYLFDVFNFLMISFLYQFNKPKLCQDFIIVLGSGLIGERVPPLLASRIDKAIEFYNKQGTVTNPPKIIFSGGQGSDEKISEALAMQRYATQKGIPIEDTILEDKSVNTLQNMIFSKKIMDNSTPNTYASIFVTNNFHLFRAGIFARKAGLKSQGIGSRTAFYFLPNAMIREYIAFVVMYKKRHVVITSLILIMSILLSIVQYFFVTPYL</sequence>
<reference evidence="1 2" key="1">
    <citation type="submission" date="2019-04" db="EMBL/GenBank/DDBJ databases">
        <title>Genome sequencing of Clostridium botulinum Groups I-IV and Clostridium butyricum.</title>
        <authorList>
            <person name="Brunt J."/>
            <person name="Van Vliet A.H.M."/>
            <person name="Stringer S.C."/>
            <person name="Carter A.T."/>
            <person name="Peck M.W."/>
        </authorList>
    </citation>
    <scope>NUCLEOTIDE SEQUENCE [LARGE SCALE GENOMIC DNA]</scope>
    <source>
        <strain evidence="1 2">BL81</strain>
    </source>
</reference>
<dbReference type="GO" id="GO:0005886">
    <property type="term" value="C:plasma membrane"/>
    <property type="evidence" value="ECO:0007669"/>
    <property type="project" value="TreeGrafter"/>
</dbReference>
<dbReference type="GO" id="GO:0000270">
    <property type="term" value="P:peptidoglycan metabolic process"/>
    <property type="evidence" value="ECO:0007669"/>
    <property type="project" value="TreeGrafter"/>
</dbReference>
<dbReference type="EMBL" id="SXFB01000004">
    <property type="protein sequence ID" value="NFV26260.1"/>
    <property type="molecule type" value="Genomic_DNA"/>
</dbReference>
<dbReference type="FunFam" id="3.40.50.620:FF:000150">
    <property type="entry name" value="Integral membrane protein"/>
    <property type="match status" value="1"/>
</dbReference>
<dbReference type="InterPro" id="IPR051599">
    <property type="entry name" value="Cell_Envelope_Assoc"/>
</dbReference>
<dbReference type="PANTHER" id="PTHR30336:SF18">
    <property type="entry name" value="MEMBRANE PROTEIN"/>
    <property type="match status" value="1"/>
</dbReference>
<gene>
    <name evidence="1" type="ORF">FDG31_08710</name>
</gene>
<dbReference type="Pfam" id="PF02698">
    <property type="entry name" value="DUF218"/>
    <property type="match status" value="1"/>
</dbReference>
<protein>
    <submittedName>
        <fullName evidence="1">YdcF family protein</fullName>
    </submittedName>
</protein>
<proteinExistence type="predicted"/>
<evidence type="ECO:0000313" key="1">
    <source>
        <dbReference type="EMBL" id="NFV26260.1"/>
    </source>
</evidence>
<comment type="caution">
    <text evidence="1">The sequence shown here is derived from an EMBL/GenBank/DDBJ whole genome shotgun (WGS) entry which is preliminary data.</text>
</comment>
<dbReference type="AlphaFoldDB" id="A0A6B4JHS9"/>